<dbReference type="EMBL" id="PDUG01000006">
    <property type="protein sequence ID" value="PIC16678.1"/>
    <property type="molecule type" value="Genomic_DNA"/>
</dbReference>
<dbReference type="OrthoDB" id="10326308at2759"/>
<dbReference type="PANTHER" id="PTHR33940">
    <property type="entry name" value="PROTEIN CBG13625"/>
    <property type="match status" value="1"/>
</dbReference>
<evidence type="ECO:0000256" key="1">
    <source>
        <dbReference type="SAM" id="SignalP"/>
    </source>
</evidence>
<protein>
    <recommendedName>
        <fullName evidence="2">NTF2-like domain-containing protein</fullName>
    </recommendedName>
</protein>
<proteinExistence type="predicted"/>
<feature type="domain" description="NTF2-like" evidence="2">
    <location>
        <begin position="50"/>
        <end position="156"/>
    </location>
</feature>
<keyword evidence="1" id="KW-0732">Signal</keyword>
<dbReference type="PANTHER" id="PTHR33940:SF1">
    <property type="entry name" value="APOLIPOPHORIN-RELATED"/>
    <property type="match status" value="1"/>
</dbReference>
<keyword evidence="4" id="KW-1185">Reference proteome</keyword>
<organism evidence="3 4">
    <name type="scientific">Caenorhabditis nigoni</name>
    <dbReference type="NCBI Taxonomy" id="1611254"/>
    <lineage>
        <taxon>Eukaryota</taxon>
        <taxon>Metazoa</taxon>
        <taxon>Ecdysozoa</taxon>
        <taxon>Nematoda</taxon>
        <taxon>Chromadorea</taxon>
        <taxon>Rhabditida</taxon>
        <taxon>Rhabditina</taxon>
        <taxon>Rhabditomorpha</taxon>
        <taxon>Rhabditoidea</taxon>
        <taxon>Rhabditidae</taxon>
        <taxon>Peloderinae</taxon>
        <taxon>Caenorhabditis</taxon>
    </lineage>
</organism>
<dbReference type="Proteomes" id="UP000230233">
    <property type="component" value="Chromosome X"/>
</dbReference>
<dbReference type="AlphaFoldDB" id="A0A2G5SNU1"/>
<dbReference type="InterPro" id="IPR058721">
    <property type="entry name" value="NTF2_3"/>
</dbReference>
<feature type="signal peptide" evidence="1">
    <location>
        <begin position="1"/>
        <end position="20"/>
    </location>
</feature>
<name>A0A2G5SNU1_9PELO</name>
<reference evidence="4" key="1">
    <citation type="submission" date="2017-10" db="EMBL/GenBank/DDBJ databases">
        <title>Rapid genome shrinkage in a self-fertile nematode reveals novel sperm competition proteins.</title>
        <authorList>
            <person name="Yin D."/>
            <person name="Schwarz E.M."/>
            <person name="Thomas C.G."/>
            <person name="Felde R.L."/>
            <person name="Korf I.F."/>
            <person name="Cutter A.D."/>
            <person name="Schartner C.M."/>
            <person name="Ralston E.J."/>
            <person name="Meyer B.J."/>
            <person name="Haag E.S."/>
        </authorList>
    </citation>
    <scope>NUCLEOTIDE SEQUENCE [LARGE SCALE GENOMIC DNA]</scope>
    <source>
        <strain evidence="4">JU1422</strain>
    </source>
</reference>
<evidence type="ECO:0000259" key="2">
    <source>
        <dbReference type="Pfam" id="PF26530"/>
    </source>
</evidence>
<evidence type="ECO:0000313" key="4">
    <source>
        <dbReference type="Proteomes" id="UP000230233"/>
    </source>
</evidence>
<accession>A0A2G5SNU1</accession>
<comment type="caution">
    <text evidence="3">The sequence shown here is derived from an EMBL/GenBank/DDBJ whole genome shotgun (WGS) entry which is preliminary data.</text>
</comment>
<gene>
    <name evidence="3" type="primary">Cnig_chr_X.g23204</name>
    <name evidence="3" type="ORF">B9Z55_023204</name>
</gene>
<sequence>MFIFSKSCIFFVLAIAMVLTQEFNFQGPPRTTTTTVMPRPEIVFCDLEGYATNVITKFNEDVFDRNVTAFEWRFVPSFQMKGCLATYNKAEIVQRIAAVPREVNLVAVYKDSRCDERYHYMVLNVTVYGILHSPMFAEFVVDPIYHEIKNGRILDCIHLI</sequence>
<dbReference type="STRING" id="1611254.A0A2G5SNU1"/>
<feature type="chain" id="PRO_5013741091" description="NTF2-like domain-containing protein" evidence="1">
    <location>
        <begin position="21"/>
        <end position="160"/>
    </location>
</feature>
<dbReference type="Pfam" id="PF26530">
    <property type="entry name" value="NTF2_3"/>
    <property type="match status" value="1"/>
</dbReference>
<evidence type="ECO:0000313" key="3">
    <source>
        <dbReference type="EMBL" id="PIC16678.1"/>
    </source>
</evidence>